<dbReference type="HOGENOM" id="CLU_071994_0_1_11"/>
<proteinExistence type="predicted"/>
<organism evidence="1 2">
    <name type="scientific">Slackia heliotrinireducens (strain ATCC 29202 / DSM 20476 / NCTC 11029 / RHS 1)</name>
    <name type="common">Peptococcus heliotrinreducens</name>
    <dbReference type="NCBI Taxonomy" id="471855"/>
    <lineage>
        <taxon>Bacteria</taxon>
        <taxon>Bacillati</taxon>
        <taxon>Actinomycetota</taxon>
        <taxon>Coriobacteriia</taxon>
        <taxon>Eggerthellales</taxon>
        <taxon>Eggerthellaceae</taxon>
        <taxon>Slackia</taxon>
    </lineage>
</organism>
<evidence type="ECO:0000313" key="2">
    <source>
        <dbReference type="Proteomes" id="UP000002026"/>
    </source>
</evidence>
<dbReference type="eggNOG" id="ENOG502ZBZ3">
    <property type="taxonomic scope" value="Bacteria"/>
</dbReference>
<evidence type="ECO:0008006" key="3">
    <source>
        <dbReference type="Google" id="ProtNLM"/>
    </source>
</evidence>
<sequence>MGLARSLVAKDPIHLAETFLRTLMKAPGVAIDRDEFLKTELGKYYAPDVVRRMVASTPSVAGADPRIIDAIARKAINREVNRASAMSFVAGVPGGLAMLGTVPADITQYYAHVLRIEQKLAYLYGWRSFFNGPSDGPVDDETLGRLVLLLGVATGVANANKVVAESAAVVVEKGLQQALQANVATRNALESVVEGILRQIGMELSRRGLGDSAAKVVPLLSGVVSGGLTYATFKPCARRLQNHLRTLPQARGYVEPLLTVASYGASR</sequence>
<dbReference type="EMBL" id="CP001684">
    <property type="protein sequence ID" value="ACV23266.1"/>
    <property type="molecule type" value="Genomic_DNA"/>
</dbReference>
<evidence type="ECO:0000313" key="1">
    <source>
        <dbReference type="EMBL" id="ACV23266.1"/>
    </source>
</evidence>
<protein>
    <recommendedName>
        <fullName evidence="3">EcsC protein family</fullName>
    </recommendedName>
</protein>
<dbReference type="Proteomes" id="UP000002026">
    <property type="component" value="Chromosome"/>
</dbReference>
<reference evidence="1 2" key="1">
    <citation type="journal article" date="2009" name="Stand. Genomic Sci.">
        <title>Complete genome sequence of Slackia heliotrinireducens type strain (RHS 1).</title>
        <authorList>
            <person name="Pukall R."/>
            <person name="Lapidus A."/>
            <person name="Nolan M."/>
            <person name="Copeland A."/>
            <person name="Glavina Del Rio T."/>
            <person name="Lucas S."/>
            <person name="Chen F."/>
            <person name="Tice H."/>
            <person name="Cheng J.F."/>
            <person name="Chertkov O."/>
            <person name="Bruce D."/>
            <person name="Goodwin L."/>
            <person name="Kuske C."/>
            <person name="Brettin T."/>
            <person name="Detter J.C."/>
            <person name="Han C."/>
            <person name="Pitluck S."/>
            <person name="Pati A."/>
            <person name="Mavrommatis K."/>
            <person name="Ivanova N."/>
            <person name="Ovchinnikova G."/>
            <person name="Chen A."/>
            <person name="Palaniappan K."/>
            <person name="Schneider S."/>
            <person name="Rohde M."/>
            <person name="Chain P."/>
            <person name="D'haeseleer P."/>
            <person name="Goker M."/>
            <person name="Bristow J."/>
            <person name="Eisen J.A."/>
            <person name="Markowitz V."/>
            <person name="Kyrpides N.C."/>
            <person name="Klenk H.P."/>
            <person name="Hugenholtz P."/>
        </authorList>
    </citation>
    <scope>NUCLEOTIDE SEQUENCE [LARGE SCALE GENOMIC DNA]</scope>
    <source>
        <strain evidence="2">ATCC 29202 / DSM 20476 / NCTC 11029 / RHS 1</strain>
    </source>
</reference>
<name>C7N144_SLAHD</name>
<dbReference type="AlphaFoldDB" id="C7N144"/>
<gene>
    <name evidence="1" type="ordered locus">Shel_22560</name>
</gene>
<accession>C7N144</accession>
<dbReference type="RefSeq" id="WP_012799366.1">
    <property type="nucleotide sequence ID" value="NC_013165.1"/>
</dbReference>
<keyword evidence="2" id="KW-1185">Reference proteome</keyword>
<dbReference type="KEGG" id="shi:Shel_22560"/>